<dbReference type="Gene3D" id="3.40.50.2000">
    <property type="entry name" value="Glycogen Phosphorylase B"/>
    <property type="match status" value="2"/>
</dbReference>
<dbReference type="AlphaFoldDB" id="A0A127A283"/>
<proteinExistence type="predicted"/>
<keyword evidence="2" id="KW-0328">Glycosyltransferase</keyword>
<evidence type="ECO:0000256" key="3">
    <source>
        <dbReference type="ARBA" id="ARBA00022679"/>
    </source>
</evidence>
<dbReference type="CDD" id="cd03794">
    <property type="entry name" value="GT4_WbuB-like"/>
    <property type="match status" value="1"/>
</dbReference>
<evidence type="ECO:0000256" key="1">
    <source>
        <dbReference type="ARBA" id="ARBA00021292"/>
    </source>
</evidence>
<organism evidence="5 6">
    <name type="scientific">Sinomonas atrocyanea</name>
    <dbReference type="NCBI Taxonomy" id="37927"/>
    <lineage>
        <taxon>Bacteria</taxon>
        <taxon>Bacillati</taxon>
        <taxon>Actinomycetota</taxon>
        <taxon>Actinomycetes</taxon>
        <taxon>Micrococcales</taxon>
        <taxon>Micrococcaceae</taxon>
        <taxon>Sinomonas</taxon>
    </lineage>
</organism>
<reference evidence="5 6" key="1">
    <citation type="submission" date="2016-02" db="EMBL/GenBank/DDBJ databases">
        <title>Complete genome of Sinomonas atrocyanea KCTC 3377.</title>
        <authorList>
            <person name="Kim K.M."/>
        </authorList>
    </citation>
    <scope>NUCLEOTIDE SEQUENCE [LARGE SCALE GENOMIC DNA]</scope>
    <source>
        <strain evidence="5 6">KCTC 3377</strain>
    </source>
</reference>
<dbReference type="PANTHER" id="PTHR45947">
    <property type="entry name" value="SULFOQUINOVOSYL TRANSFERASE SQD2"/>
    <property type="match status" value="1"/>
</dbReference>
<keyword evidence="6" id="KW-1185">Reference proteome</keyword>
<dbReference type="Proteomes" id="UP000070134">
    <property type="component" value="Chromosome"/>
</dbReference>
<dbReference type="EMBL" id="CP014518">
    <property type="protein sequence ID" value="AMM33549.1"/>
    <property type="molecule type" value="Genomic_DNA"/>
</dbReference>
<dbReference type="SUPFAM" id="SSF53756">
    <property type="entry name" value="UDP-Glycosyltransferase/glycogen phosphorylase"/>
    <property type="match status" value="1"/>
</dbReference>
<dbReference type="KEGG" id="satk:SA2016_2884"/>
<keyword evidence="3 5" id="KW-0808">Transferase</keyword>
<dbReference type="Pfam" id="PF13692">
    <property type="entry name" value="Glyco_trans_1_4"/>
    <property type="match status" value="1"/>
</dbReference>
<dbReference type="PATRIC" id="fig|37927.3.peg.2963"/>
<dbReference type="GO" id="GO:0016758">
    <property type="term" value="F:hexosyltransferase activity"/>
    <property type="evidence" value="ECO:0007669"/>
    <property type="project" value="TreeGrafter"/>
</dbReference>
<dbReference type="PANTHER" id="PTHR45947:SF3">
    <property type="entry name" value="SULFOQUINOVOSYL TRANSFERASE SQD2"/>
    <property type="match status" value="1"/>
</dbReference>
<name>A0A127A283_9MICC</name>
<evidence type="ECO:0000256" key="2">
    <source>
        <dbReference type="ARBA" id="ARBA00022676"/>
    </source>
</evidence>
<dbReference type="Pfam" id="PF13579">
    <property type="entry name" value="Glyco_trans_4_4"/>
    <property type="match status" value="1"/>
</dbReference>
<dbReference type="GO" id="GO:1901137">
    <property type="term" value="P:carbohydrate derivative biosynthetic process"/>
    <property type="evidence" value="ECO:0007669"/>
    <property type="project" value="UniProtKB-ARBA"/>
</dbReference>
<protein>
    <recommendedName>
        <fullName evidence="1">D-inositol 3-phosphate glycosyltransferase</fullName>
    </recommendedName>
</protein>
<dbReference type="STRING" id="37927.SA2016_2884"/>
<sequence length="417" mass="45324">MTVASGSIPQVTEPLSAVLVIALNYAPEPTGNAPYTTKLVEGLCNQGHDVRVLTGYPHYPWWKVQEGYTGLSRVEFVNDVPVRRVRHTVPAVPKTISRLLMEFTFGLHAVSVRWGEPDVVLVVSPALFSSGLAVLRARLQGKRVAIWVQDLYSRGLEETAGRRSLMSRAMRKVESAILAACGSVTVIHDRFKAYVVNELRVPETKVHVVRNWSHVRLPSKFDRARARRSLGWVDDEVIALHAGNMGVKQGLENVVEAARLASALGSQVKFVLLGDGNRRAALEEAGAGIPNLTFLRPMDDAGYSAALRAADVLLVNELADVREMSVPSKLTSYFATGLPVVAATHEESATSDEIRLSEGGVRVDPERPSVLLRAIETLGTDLERAAKLGANGQSYASRMLSAEAAITAHERVLLSQA</sequence>
<accession>A0A127A283</accession>
<evidence type="ECO:0000313" key="6">
    <source>
        <dbReference type="Proteomes" id="UP000070134"/>
    </source>
</evidence>
<dbReference type="InterPro" id="IPR050194">
    <property type="entry name" value="Glycosyltransferase_grp1"/>
</dbReference>
<feature type="domain" description="Glycosyltransferase subfamily 4-like N-terminal" evidence="4">
    <location>
        <begin position="31"/>
        <end position="212"/>
    </location>
</feature>
<evidence type="ECO:0000313" key="5">
    <source>
        <dbReference type="EMBL" id="AMM33549.1"/>
    </source>
</evidence>
<dbReference type="OrthoDB" id="3180470at2"/>
<evidence type="ECO:0000259" key="4">
    <source>
        <dbReference type="Pfam" id="PF13579"/>
    </source>
</evidence>
<dbReference type="InterPro" id="IPR028098">
    <property type="entry name" value="Glyco_trans_4-like_N"/>
</dbReference>
<gene>
    <name evidence="5" type="ORF">SA2016_2884</name>
</gene>